<dbReference type="EMBL" id="JAGEMK010000010">
    <property type="protein sequence ID" value="MBO1753099.1"/>
    <property type="molecule type" value="Genomic_DNA"/>
</dbReference>
<evidence type="ECO:0000313" key="3">
    <source>
        <dbReference type="Proteomes" id="UP000664209"/>
    </source>
</evidence>
<reference evidence="2" key="1">
    <citation type="submission" date="2021-03" db="EMBL/GenBank/DDBJ databases">
        <title>Actinotalea soli sp. nov., isolated from soil.</title>
        <authorList>
            <person name="Ping W."/>
            <person name="Zhang J."/>
        </authorList>
    </citation>
    <scope>NUCLEOTIDE SEQUENCE</scope>
    <source>
        <strain evidence="2">BY-33</strain>
    </source>
</reference>
<proteinExistence type="predicted"/>
<comment type="caution">
    <text evidence="2">The sequence shown here is derived from an EMBL/GenBank/DDBJ whole genome shotgun (WGS) entry which is preliminary data.</text>
</comment>
<dbReference type="AlphaFoldDB" id="A0A939RUW5"/>
<keyword evidence="3" id="KW-1185">Reference proteome</keyword>
<name>A0A939RUW5_9CELL</name>
<evidence type="ECO:0000313" key="2">
    <source>
        <dbReference type="EMBL" id="MBO1753099.1"/>
    </source>
</evidence>
<dbReference type="Pfam" id="PF01590">
    <property type="entry name" value="GAF"/>
    <property type="match status" value="1"/>
</dbReference>
<dbReference type="InterPro" id="IPR029016">
    <property type="entry name" value="GAF-like_dom_sf"/>
</dbReference>
<organism evidence="2 3">
    <name type="scientific">Actinotalea soli</name>
    <dbReference type="NCBI Taxonomy" id="2819234"/>
    <lineage>
        <taxon>Bacteria</taxon>
        <taxon>Bacillati</taxon>
        <taxon>Actinomycetota</taxon>
        <taxon>Actinomycetes</taxon>
        <taxon>Micrococcales</taxon>
        <taxon>Cellulomonadaceae</taxon>
        <taxon>Actinotalea</taxon>
    </lineage>
</organism>
<feature type="domain" description="GAF" evidence="1">
    <location>
        <begin position="76"/>
        <end position="208"/>
    </location>
</feature>
<dbReference type="Gene3D" id="3.30.450.40">
    <property type="match status" value="1"/>
</dbReference>
<sequence>MAWPAGADPHELAVRTRRAHEAFLGGRAGAPVRQVVLDSWRRSRRSGVDPEHPRVEVDLTGRGLVDHRDQHPLAAALPVVRRALLEGPGTDGVVVALGDAAGRLLWVEGDRGVRRRLDGAGFVEGSCWLEGAVGTSAPGIALATDHEVQVFAAEHFSLAVQPWSCSAAPVHDPTTGAVLGVLDLTGGDQAAAPHMMALVRATVMAVEAQLALAALRAPAPPGRPGLTVLGRTTGRVGGVDLTLRHAEILLLLSRHPEGLGAEELAVLLHPGEVSVVTVRAEISRLRRAVGPLLGGSRPYRLAGELTTDLDLVRARLDRGDAAGAVAAYAGPVLPRSQAPGVVALREELAAEMAAALEATDDAAALGRWTRSPAGSEHWSAWRRLADLEPPGSCAAVRAEARRSLLDRRLA</sequence>
<dbReference type="Proteomes" id="UP000664209">
    <property type="component" value="Unassembled WGS sequence"/>
</dbReference>
<gene>
    <name evidence="2" type="ORF">J4G33_14910</name>
</gene>
<accession>A0A939RUW5</accession>
<evidence type="ECO:0000259" key="1">
    <source>
        <dbReference type="Pfam" id="PF01590"/>
    </source>
</evidence>
<dbReference type="InterPro" id="IPR003018">
    <property type="entry name" value="GAF"/>
</dbReference>
<protein>
    <submittedName>
        <fullName evidence="2">Transcriptional regulator</fullName>
    </submittedName>
</protein>